<evidence type="ECO:0000256" key="3">
    <source>
        <dbReference type="ARBA" id="ARBA00022452"/>
    </source>
</evidence>
<evidence type="ECO:0000256" key="4">
    <source>
        <dbReference type="ARBA" id="ARBA00022692"/>
    </source>
</evidence>
<feature type="domain" description="TonB-dependent receptor-like beta-barrel" evidence="11">
    <location>
        <begin position="232"/>
        <end position="705"/>
    </location>
</feature>
<proteinExistence type="inferred from homology"/>
<evidence type="ECO:0000256" key="2">
    <source>
        <dbReference type="ARBA" id="ARBA00022448"/>
    </source>
</evidence>
<feature type="signal peptide" evidence="10">
    <location>
        <begin position="1"/>
        <end position="22"/>
    </location>
</feature>
<evidence type="ECO:0000256" key="8">
    <source>
        <dbReference type="PROSITE-ProRule" id="PRU01360"/>
    </source>
</evidence>
<comment type="subcellular location">
    <subcellularLocation>
        <location evidence="1 8">Cell outer membrane</location>
        <topology evidence="1 8">Multi-pass membrane protein</topology>
    </subcellularLocation>
</comment>
<dbReference type="InterPro" id="IPR012910">
    <property type="entry name" value="Plug_dom"/>
</dbReference>
<evidence type="ECO:0000313" key="14">
    <source>
        <dbReference type="Proteomes" id="UP000270487"/>
    </source>
</evidence>
<dbReference type="PANTHER" id="PTHR30069:SF50">
    <property type="entry name" value="TONB-DEPENDENT RECEPTOR HI_1217-RELATED"/>
    <property type="match status" value="1"/>
</dbReference>
<dbReference type="Pfam" id="PF07715">
    <property type="entry name" value="Plug"/>
    <property type="match status" value="1"/>
</dbReference>
<evidence type="ECO:0000256" key="6">
    <source>
        <dbReference type="ARBA" id="ARBA00023136"/>
    </source>
</evidence>
<keyword evidence="10" id="KW-0732">Signal</keyword>
<dbReference type="GO" id="GO:0015344">
    <property type="term" value="F:siderophore uptake transmembrane transporter activity"/>
    <property type="evidence" value="ECO:0007669"/>
    <property type="project" value="TreeGrafter"/>
</dbReference>
<dbReference type="EMBL" id="LR134492">
    <property type="protein sequence ID" value="VEI73601.1"/>
    <property type="molecule type" value="Genomic_DNA"/>
</dbReference>
<keyword evidence="4 8" id="KW-0812">Transmembrane</keyword>
<dbReference type="InterPro" id="IPR000531">
    <property type="entry name" value="Beta-barrel_TonB"/>
</dbReference>
<evidence type="ECO:0000256" key="9">
    <source>
        <dbReference type="RuleBase" id="RU003357"/>
    </source>
</evidence>
<name>A0A3S5AZB3_SERFO</name>
<dbReference type="PROSITE" id="PS52016">
    <property type="entry name" value="TONB_DEPENDENT_REC_3"/>
    <property type="match status" value="1"/>
</dbReference>
<protein>
    <submittedName>
        <fullName evidence="13">Probable TonB-dependent receptor NMB1497</fullName>
    </submittedName>
</protein>
<keyword evidence="13" id="KW-0675">Receptor</keyword>
<evidence type="ECO:0000259" key="12">
    <source>
        <dbReference type="Pfam" id="PF07715"/>
    </source>
</evidence>
<evidence type="ECO:0000313" key="13">
    <source>
        <dbReference type="EMBL" id="VEI73601.1"/>
    </source>
</evidence>
<dbReference type="Pfam" id="PF00593">
    <property type="entry name" value="TonB_dep_Rec_b-barrel"/>
    <property type="match status" value="1"/>
</dbReference>
<keyword evidence="3 8" id="KW-1134">Transmembrane beta strand</keyword>
<feature type="domain" description="TonB-dependent receptor plug" evidence="12">
    <location>
        <begin position="59"/>
        <end position="159"/>
    </location>
</feature>
<dbReference type="Gene3D" id="2.170.130.10">
    <property type="entry name" value="TonB-dependent receptor, plug domain"/>
    <property type="match status" value="1"/>
</dbReference>
<evidence type="ECO:0000259" key="11">
    <source>
        <dbReference type="Pfam" id="PF00593"/>
    </source>
</evidence>
<evidence type="ECO:0000256" key="1">
    <source>
        <dbReference type="ARBA" id="ARBA00004571"/>
    </source>
</evidence>
<dbReference type="Gene3D" id="2.40.170.20">
    <property type="entry name" value="TonB-dependent receptor, beta-barrel domain"/>
    <property type="match status" value="1"/>
</dbReference>
<comment type="similarity">
    <text evidence="8 9">Belongs to the TonB-dependent receptor family.</text>
</comment>
<dbReference type="GO" id="GO:0009279">
    <property type="term" value="C:cell outer membrane"/>
    <property type="evidence" value="ECO:0007669"/>
    <property type="project" value="UniProtKB-SubCell"/>
</dbReference>
<evidence type="ECO:0000256" key="5">
    <source>
        <dbReference type="ARBA" id="ARBA00023077"/>
    </source>
</evidence>
<dbReference type="GO" id="GO:0044718">
    <property type="term" value="P:siderophore transmembrane transport"/>
    <property type="evidence" value="ECO:0007669"/>
    <property type="project" value="TreeGrafter"/>
</dbReference>
<dbReference type="Proteomes" id="UP000270487">
    <property type="component" value="Chromosome"/>
</dbReference>
<keyword evidence="6 8" id="KW-0472">Membrane</keyword>
<keyword evidence="5 9" id="KW-0798">TonB box</keyword>
<gene>
    <name evidence="13" type="ORF">NCTC13193_04246</name>
</gene>
<sequence length="778" mass="85111">MKFKLLIGAVGTGMVLAGPLLAAENKGQAVFSPLNVSAAANNSEQEALEKPGAFSSRDENKNLQSIDNILRSMPGTFTQIDPSQGAVSVNIRGMSGFGRVNTMVDGITQSYFGTSTSGVMSHGSTNNQSGVLIDPNFIVGVDVARGENSGASGVNALAGSANFRTIGVDDVVFADNPFGVRTKFSVGSNGIGRSGMIAVGAKGAAFTDTGSLGVMAAISGSSIYSNFNNGDGVSSEDFGYDEFMKQNPKSQLFKVDIKPNEYHSIELSARTYQNKFSRRDIDSNDFYLKYHYAPFSELVDLNMTASHSKGNQKYDSDSLFTFFNTNAENRSNALDINNTSRFSLWQTDVAFTYGGKLMRNQYDKHVESQIEDPQTAHEAIENNTFAPSGDQRIASLYTGLQLNRDIYQLDLNLNYANNKLTGFKPACDLRVECFPQGSANIDLKEHGFNPSVMLSAQVTPWLQPFASYSKSMRAPNIQEVFFSNSGGASMNPFLKGERSETWQAGFNLSGNDLLFKQDTLRFKAVVYTSKIKNYIFSESYMVCRNGRKCSLGENLQNDWSDASEEFSDNMYIYVNSLTPVRTHGVELEANYDAGRGFARASFSKQHTDQPTSIASSYFGAGDINELPDMYFTLDSGLRFFDEALTVGSIIKYTGKARRLSPDFEMSEENGMLMKQEMPNIPTVIDLYSTYQINRNVLLKFSVQNVMDKSYSDALNKLNMLPIQGMRQPRPTPPAGGLICLVARCASKLMEGASGANWPVSPAAATCPTHWQTAGDRAG</sequence>
<keyword evidence="2 8" id="KW-0813">Transport</keyword>
<evidence type="ECO:0000256" key="10">
    <source>
        <dbReference type="SAM" id="SignalP"/>
    </source>
</evidence>
<dbReference type="AlphaFoldDB" id="A0A3S5AZB3"/>
<evidence type="ECO:0000256" key="7">
    <source>
        <dbReference type="ARBA" id="ARBA00023237"/>
    </source>
</evidence>
<keyword evidence="7 8" id="KW-0998">Cell outer membrane</keyword>
<dbReference type="InterPro" id="IPR037066">
    <property type="entry name" value="Plug_dom_sf"/>
</dbReference>
<reference evidence="13 14" key="1">
    <citation type="submission" date="2018-12" db="EMBL/GenBank/DDBJ databases">
        <authorList>
            <consortium name="Pathogen Informatics"/>
        </authorList>
    </citation>
    <scope>NUCLEOTIDE SEQUENCE [LARGE SCALE GENOMIC DNA]</scope>
    <source>
        <strain evidence="13 14">NCTC13193</strain>
    </source>
</reference>
<dbReference type="PANTHER" id="PTHR30069">
    <property type="entry name" value="TONB-DEPENDENT OUTER MEMBRANE RECEPTOR"/>
    <property type="match status" value="1"/>
</dbReference>
<feature type="chain" id="PRO_5018624119" evidence="10">
    <location>
        <begin position="23"/>
        <end position="778"/>
    </location>
</feature>
<dbReference type="InterPro" id="IPR036942">
    <property type="entry name" value="Beta-barrel_TonB_sf"/>
</dbReference>
<dbReference type="SUPFAM" id="SSF56935">
    <property type="entry name" value="Porins"/>
    <property type="match status" value="1"/>
</dbReference>
<accession>A0A3S5AZB3</accession>
<organism evidence="13 14">
    <name type="scientific">Serratia fonticola</name>
    <dbReference type="NCBI Taxonomy" id="47917"/>
    <lineage>
        <taxon>Bacteria</taxon>
        <taxon>Pseudomonadati</taxon>
        <taxon>Pseudomonadota</taxon>
        <taxon>Gammaproteobacteria</taxon>
        <taxon>Enterobacterales</taxon>
        <taxon>Yersiniaceae</taxon>
        <taxon>Serratia</taxon>
    </lineage>
</organism>
<dbReference type="InterPro" id="IPR039426">
    <property type="entry name" value="TonB-dep_rcpt-like"/>
</dbReference>